<feature type="binding site" evidence="10">
    <location>
        <position position="173"/>
    </location>
    <ligand>
        <name>L-ornithine</name>
        <dbReference type="ChEBI" id="CHEBI:46911"/>
    </ligand>
</feature>
<feature type="binding site" evidence="10">
    <location>
        <begin position="241"/>
        <end position="242"/>
    </location>
    <ligand>
        <name>L-ornithine</name>
        <dbReference type="ChEBI" id="CHEBI:46911"/>
    </ligand>
</feature>
<name>A0AAJ2NNS3_ALKPS</name>
<accession>A0AAJ2NNS3</accession>
<dbReference type="GO" id="GO:0016597">
    <property type="term" value="F:amino acid binding"/>
    <property type="evidence" value="ECO:0007669"/>
    <property type="project" value="InterPro"/>
</dbReference>
<proteinExistence type="inferred from homology"/>
<dbReference type="Pfam" id="PF02729">
    <property type="entry name" value="OTCace_N"/>
    <property type="match status" value="1"/>
</dbReference>
<dbReference type="PRINTS" id="PR00100">
    <property type="entry name" value="AOTCASE"/>
</dbReference>
<keyword evidence="7 10" id="KW-0963">Cytoplasm</keyword>
<evidence type="ECO:0000259" key="12">
    <source>
        <dbReference type="Pfam" id="PF02729"/>
    </source>
</evidence>
<feature type="binding site" evidence="10">
    <location>
        <begin position="277"/>
        <end position="278"/>
    </location>
    <ligand>
        <name>carbamoyl phosphate</name>
        <dbReference type="ChEBI" id="CHEBI:58228"/>
    </ligand>
</feature>
<dbReference type="NCBIfam" id="NF001986">
    <property type="entry name" value="PRK00779.1"/>
    <property type="match status" value="1"/>
</dbReference>
<dbReference type="Pfam" id="PF00185">
    <property type="entry name" value="OTCace"/>
    <property type="match status" value="1"/>
</dbReference>
<protein>
    <recommendedName>
        <fullName evidence="6 10">Ornithine carbamoyltransferase</fullName>
        <shortName evidence="10">OTCase</shortName>
        <ecNumber evidence="5 10">2.1.3.3</ecNumber>
    </recommendedName>
</protein>
<dbReference type="HAMAP" id="MF_01109">
    <property type="entry name" value="OTCase"/>
    <property type="match status" value="1"/>
</dbReference>
<evidence type="ECO:0000256" key="7">
    <source>
        <dbReference type="ARBA" id="ARBA00022490"/>
    </source>
</evidence>
<organism evidence="13 14">
    <name type="scientific">Alkalihalophilus pseudofirmus</name>
    <name type="common">Bacillus pseudofirmus</name>
    <dbReference type="NCBI Taxonomy" id="79885"/>
    <lineage>
        <taxon>Bacteria</taxon>
        <taxon>Bacillati</taxon>
        <taxon>Bacillota</taxon>
        <taxon>Bacilli</taxon>
        <taxon>Bacillales</taxon>
        <taxon>Bacillaceae</taxon>
        <taxon>Alkalihalophilus</taxon>
    </lineage>
</organism>
<sequence>MSNQTIESKTSIKGRDFLTLLDYTPEEVNQLLKTAMQLKTEAKEKSIQPLLNGKSLGMIFENSSTRTRVSFEVGMTQLGGHALFLSPKDLQIGRGEPIMDTAKVLSRYVDAIMIRTNSHEMVEELAAHADVPVINALTDAFHPCQALADLLTIKEHKPNQGKIKMAYVGDGNNVAHSLLAAGAKAGMDVAIATPEGYEVNQDIFNQAVEAAKETGAILSQSNDPAYAVNDADVIYTDVWASMGYEAEQAARMEVFTPFQVNEALADYAKPDYLFLHCLPAHRGEEVTSEVIDGGNSVIYDQAENRLHAQKAILASLLS</sequence>
<dbReference type="EC" id="2.1.3.3" evidence="5 10"/>
<dbReference type="GO" id="GO:0042450">
    <property type="term" value="P:L-arginine biosynthetic process via ornithine"/>
    <property type="evidence" value="ECO:0007669"/>
    <property type="project" value="UniProtKB-UniRule"/>
</dbReference>
<evidence type="ECO:0000256" key="8">
    <source>
        <dbReference type="ARBA" id="ARBA00022679"/>
    </source>
</evidence>
<dbReference type="RefSeq" id="WP_323466775.1">
    <property type="nucleotide sequence ID" value="NZ_CP144224.1"/>
</dbReference>
<dbReference type="AlphaFoldDB" id="A0AAJ2NNS3"/>
<dbReference type="EMBL" id="JAWJAY010000002">
    <property type="protein sequence ID" value="MDV2885678.1"/>
    <property type="molecule type" value="Genomic_DNA"/>
</dbReference>
<comment type="subcellular location">
    <subcellularLocation>
        <location evidence="2 10">Cytoplasm</location>
    </subcellularLocation>
</comment>
<feature type="binding site" evidence="10">
    <location>
        <position position="115"/>
    </location>
    <ligand>
        <name>carbamoyl phosphate</name>
        <dbReference type="ChEBI" id="CHEBI:58228"/>
    </ligand>
</feature>
<evidence type="ECO:0000256" key="1">
    <source>
        <dbReference type="ARBA" id="ARBA00003822"/>
    </source>
</evidence>
<feature type="binding site" evidence="10">
    <location>
        <begin position="142"/>
        <end position="145"/>
    </location>
    <ligand>
        <name>carbamoyl phosphate</name>
        <dbReference type="ChEBI" id="CHEBI:58228"/>
    </ligand>
</feature>
<dbReference type="NCBIfam" id="TIGR00658">
    <property type="entry name" value="orni_carb_tr"/>
    <property type="match status" value="1"/>
</dbReference>
<comment type="function">
    <text evidence="1">Reversibly catalyzes the transfer of the carbamoyl group from carbamoyl phosphate (CP) to the N(epsilon) atom of ornithine (ORN) to produce L-citrulline.</text>
</comment>
<evidence type="ECO:0000256" key="2">
    <source>
        <dbReference type="ARBA" id="ARBA00004496"/>
    </source>
</evidence>
<dbReference type="GO" id="GO:0004585">
    <property type="term" value="F:ornithine carbamoyltransferase activity"/>
    <property type="evidence" value="ECO:0007669"/>
    <property type="project" value="UniProtKB-UniRule"/>
</dbReference>
<dbReference type="SUPFAM" id="SSF53671">
    <property type="entry name" value="Aspartate/ornithine carbamoyltransferase"/>
    <property type="match status" value="1"/>
</dbReference>
<dbReference type="PRINTS" id="PR00102">
    <property type="entry name" value="OTCASE"/>
</dbReference>
<dbReference type="Gene3D" id="3.40.50.1370">
    <property type="entry name" value="Aspartate/ornithine carbamoyltransferase"/>
    <property type="match status" value="2"/>
</dbReference>
<dbReference type="InterPro" id="IPR006131">
    <property type="entry name" value="Asp_carbamoyltransf_Asp/Orn-bd"/>
</dbReference>
<evidence type="ECO:0000256" key="6">
    <source>
        <dbReference type="ARBA" id="ARBA00016634"/>
    </source>
</evidence>
<dbReference type="InterPro" id="IPR002292">
    <property type="entry name" value="Orn/put_carbamltrans"/>
</dbReference>
<dbReference type="InterPro" id="IPR006130">
    <property type="entry name" value="Asp/Orn_carbamoylTrfase"/>
</dbReference>
<comment type="catalytic activity">
    <reaction evidence="9 10">
        <text>carbamoyl phosphate + L-ornithine = L-citrulline + phosphate + H(+)</text>
        <dbReference type="Rhea" id="RHEA:19513"/>
        <dbReference type="ChEBI" id="CHEBI:15378"/>
        <dbReference type="ChEBI" id="CHEBI:43474"/>
        <dbReference type="ChEBI" id="CHEBI:46911"/>
        <dbReference type="ChEBI" id="CHEBI:57743"/>
        <dbReference type="ChEBI" id="CHEBI:58228"/>
        <dbReference type="EC" id="2.1.3.3"/>
    </reaction>
</comment>
<dbReference type="Proteomes" id="UP001285636">
    <property type="component" value="Unassembled WGS sequence"/>
</dbReference>
<feature type="binding site" evidence="10">
    <location>
        <position position="237"/>
    </location>
    <ligand>
        <name>L-ornithine</name>
        <dbReference type="ChEBI" id="CHEBI:46911"/>
    </ligand>
</feature>
<evidence type="ECO:0000256" key="4">
    <source>
        <dbReference type="ARBA" id="ARBA00007805"/>
    </source>
</evidence>
<dbReference type="PANTHER" id="PTHR45753:SF3">
    <property type="entry name" value="ORNITHINE TRANSCARBAMYLASE, MITOCHONDRIAL"/>
    <property type="match status" value="1"/>
</dbReference>
<dbReference type="InterPro" id="IPR024904">
    <property type="entry name" value="OTCase_ArgI"/>
</dbReference>
<dbReference type="GO" id="GO:0005737">
    <property type="term" value="C:cytoplasm"/>
    <property type="evidence" value="ECO:0007669"/>
    <property type="project" value="UniProtKB-SubCell"/>
</dbReference>
<feature type="domain" description="Aspartate/ornithine carbamoyltransferase carbamoyl-P binding" evidence="12">
    <location>
        <begin position="15"/>
        <end position="155"/>
    </location>
</feature>
<keyword evidence="8 10" id="KW-0808">Transferase</keyword>
<evidence type="ECO:0000256" key="9">
    <source>
        <dbReference type="ARBA" id="ARBA00048772"/>
    </source>
</evidence>
<dbReference type="InterPro" id="IPR036901">
    <property type="entry name" value="Asp/Orn_carbamoylTrfase_sf"/>
</dbReference>
<evidence type="ECO:0000313" key="14">
    <source>
        <dbReference type="Proteomes" id="UP001285636"/>
    </source>
</evidence>
<feature type="binding site" evidence="10">
    <location>
        <position position="305"/>
    </location>
    <ligand>
        <name>carbamoyl phosphate</name>
        <dbReference type="ChEBI" id="CHEBI:58228"/>
    </ligand>
</feature>
<evidence type="ECO:0000256" key="5">
    <source>
        <dbReference type="ARBA" id="ARBA00013007"/>
    </source>
</evidence>
<dbReference type="FunFam" id="3.40.50.1370:FF:000016">
    <property type="entry name" value="Ornithine carbamoyltransferase"/>
    <property type="match status" value="1"/>
</dbReference>
<feature type="domain" description="Aspartate/ornithine carbamoyltransferase Asp/Orn-binding" evidence="11">
    <location>
        <begin position="162"/>
        <end position="315"/>
    </location>
</feature>
<dbReference type="InterPro" id="IPR006132">
    <property type="entry name" value="Asp/Orn_carbamoyltranf_P-bd"/>
</dbReference>
<evidence type="ECO:0000256" key="10">
    <source>
        <dbReference type="HAMAP-Rule" id="MF_01109"/>
    </source>
</evidence>
<evidence type="ECO:0000256" key="3">
    <source>
        <dbReference type="ARBA" id="ARBA00004975"/>
    </source>
</evidence>
<dbReference type="FunFam" id="3.40.50.1370:FF:000008">
    <property type="entry name" value="Ornithine carbamoyltransferase"/>
    <property type="match status" value="1"/>
</dbReference>
<comment type="pathway">
    <text evidence="3">Amino-acid biosynthesis; L-arginine biosynthesis; L-arginine from L-ornithine and carbamoyl phosphate: step 1/3.</text>
</comment>
<evidence type="ECO:0000313" key="13">
    <source>
        <dbReference type="EMBL" id="MDV2885678.1"/>
    </source>
</evidence>
<reference evidence="13" key="1">
    <citation type="submission" date="2023-10" db="EMBL/GenBank/DDBJ databases">
        <title>Screening of Alkalihalophilus pseudofirmusBZ-TG-HK211 and Its Alleviation of Salt Stress on Rapeseed Growth.</title>
        <authorList>
            <person name="Zhao B."/>
            <person name="Guo T."/>
        </authorList>
    </citation>
    <scope>NUCLEOTIDE SEQUENCE</scope>
    <source>
        <strain evidence="13">BZ-TG-HK211</strain>
    </source>
</reference>
<comment type="similarity">
    <text evidence="4 10">Belongs to the aspartate/ornithine carbamoyltransferase superfamily. OTCase family.</text>
</comment>
<dbReference type="PANTHER" id="PTHR45753">
    <property type="entry name" value="ORNITHINE CARBAMOYLTRANSFERASE, MITOCHONDRIAL"/>
    <property type="match status" value="1"/>
</dbReference>
<comment type="caution">
    <text evidence="13">The sequence shown here is derived from an EMBL/GenBank/DDBJ whole genome shotgun (WGS) entry which is preliminary data.</text>
</comment>
<dbReference type="GO" id="GO:0019240">
    <property type="term" value="P:citrulline biosynthetic process"/>
    <property type="evidence" value="ECO:0007669"/>
    <property type="project" value="TreeGrafter"/>
</dbReference>
<feature type="binding site" evidence="10">
    <location>
        <position position="91"/>
    </location>
    <ligand>
        <name>carbamoyl phosphate</name>
        <dbReference type="ChEBI" id="CHEBI:58228"/>
    </ligand>
</feature>
<feature type="binding site" evidence="10">
    <location>
        <begin position="64"/>
        <end position="67"/>
    </location>
    <ligand>
        <name>carbamoyl phosphate</name>
        <dbReference type="ChEBI" id="CHEBI:58228"/>
    </ligand>
</feature>
<evidence type="ECO:0000259" key="11">
    <source>
        <dbReference type="Pfam" id="PF00185"/>
    </source>
</evidence>
<gene>
    <name evidence="13" type="primary">argF</name>
    <name evidence="13" type="ORF">RYX45_10855</name>
</gene>